<dbReference type="InterPro" id="IPR002699">
    <property type="entry name" value="V_ATPase_D"/>
</dbReference>
<dbReference type="EMBL" id="MDYQ01000015">
    <property type="protein sequence ID" value="PRP87998.1"/>
    <property type="molecule type" value="Genomic_DNA"/>
</dbReference>
<dbReference type="OrthoDB" id="7676488at2759"/>
<evidence type="ECO:0000256" key="1">
    <source>
        <dbReference type="ARBA" id="ARBA00005850"/>
    </source>
</evidence>
<dbReference type="Pfam" id="PF01813">
    <property type="entry name" value="ATP-synt_D"/>
    <property type="match status" value="1"/>
</dbReference>
<dbReference type="Proteomes" id="UP000241769">
    <property type="component" value="Unassembled WGS sequence"/>
</dbReference>
<proteinExistence type="inferred from homology"/>
<comment type="similarity">
    <text evidence="1">Belongs to the V-ATPase D subunit family.</text>
</comment>
<evidence type="ECO:0000256" key="3">
    <source>
        <dbReference type="ARBA" id="ARBA00023065"/>
    </source>
</evidence>
<comment type="caution">
    <text evidence="4">The sequence shown here is derived from an EMBL/GenBank/DDBJ whole genome shotgun (WGS) entry which is preliminary data.</text>
</comment>
<dbReference type="FunCoup" id="A0A2P6NVV5">
    <property type="interactions" value="628"/>
</dbReference>
<reference evidence="4 5" key="1">
    <citation type="journal article" date="2018" name="Genome Biol. Evol.">
        <title>Multiple Roots of Fruiting Body Formation in Amoebozoa.</title>
        <authorList>
            <person name="Hillmann F."/>
            <person name="Forbes G."/>
            <person name="Novohradska S."/>
            <person name="Ferling I."/>
            <person name="Riege K."/>
            <person name="Groth M."/>
            <person name="Westermann M."/>
            <person name="Marz M."/>
            <person name="Spaller T."/>
            <person name="Winckler T."/>
            <person name="Schaap P."/>
            <person name="Glockner G."/>
        </authorList>
    </citation>
    <scope>NUCLEOTIDE SEQUENCE [LARGE SCALE GENOMIC DNA]</scope>
    <source>
        <strain evidence="4 5">Jena</strain>
    </source>
</reference>
<name>A0A2P6NVV5_9EUKA</name>
<dbReference type="InParanoid" id="A0A2P6NVV5"/>
<dbReference type="Gene3D" id="1.10.287.3240">
    <property type="match status" value="1"/>
</dbReference>
<protein>
    <recommendedName>
        <fullName evidence="6">Vacuolar ATP synthase subunit D</fullName>
    </recommendedName>
</protein>
<organism evidence="4 5">
    <name type="scientific">Planoprotostelium fungivorum</name>
    <dbReference type="NCBI Taxonomy" id="1890364"/>
    <lineage>
        <taxon>Eukaryota</taxon>
        <taxon>Amoebozoa</taxon>
        <taxon>Evosea</taxon>
        <taxon>Variosea</taxon>
        <taxon>Cavosteliida</taxon>
        <taxon>Cavosteliaceae</taxon>
        <taxon>Planoprotostelium</taxon>
    </lineage>
</organism>
<accession>A0A2P6NVV5</accession>
<dbReference type="PANTHER" id="PTHR11671">
    <property type="entry name" value="V-TYPE ATP SYNTHASE SUBUNIT D"/>
    <property type="match status" value="1"/>
</dbReference>
<dbReference type="STRING" id="1890364.A0A2P6NVV5"/>
<dbReference type="AlphaFoldDB" id="A0A2P6NVV5"/>
<evidence type="ECO:0000256" key="2">
    <source>
        <dbReference type="ARBA" id="ARBA00022448"/>
    </source>
</evidence>
<keyword evidence="3" id="KW-0406">Ion transport</keyword>
<keyword evidence="5" id="KW-1185">Reference proteome</keyword>
<sequence length="287" mass="31603">MAVFLVWPSEGEVVQSQKKTIMSGQGARINIFPTRMALTTMKSKLKGATRGHSLLKKKSDALTLRFRALLGKLADAKEEMGKEMKNASFSLATAKWAASPLDVSHTIIENVGPTAFEKLKINSDNVAGVELPVFEQLSDTGKQSEQLTGLGKGGEQIRKTRESYSKALKALISIASLQTSFVTLDQVIKITNRRVNAIECIVKPRLERTIAYIQSELDEIDREEFYRLKMIQSKKKIAADKREAELADLGIALPEKELVDTGISANIAAAFSEDAAEEQTEDSLIVF</sequence>
<evidence type="ECO:0008006" key="6">
    <source>
        <dbReference type="Google" id="ProtNLM"/>
    </source>
</evidence>
<dbReference type="NCBIfam" id="TIGR00309">
    <property type="entry name" value="V_ATPase_subD"/>
    <property type="match status" value="1"/>
</dbReference>
<dbReference type="GO" id="GO:0046961">
    <property type="term" value="F:proton-transporting ATPase activity, rotational mechanism"/>
    <property type="evidence" value="ECO:0007669"/>
    <property type="project" value="InterPro"/>
</dbReference>
<evidence type="ECO:0000313" key="5">
    <source>
        <dbReference type="Proteomes" id="UP000241769"/>
    </source>
</evidence>
<gene>
    <name evidence="4" type="ORF">PROFUN_04426</name>
</gene>
<keyword evidence="2" id="KW-0813">Transport</keyword>
<evidence type="ECO:0000313" key="4">
    <source>
        <dbReference type="EMBL" id="PRP87998.1"/>
    </source>
</evidence>